<dbReference type="Proteomes" id="UP000293360">
    <property type="component" value="Unassembled WGS sequence"/>
</dbReference>
<dbReference type="InterPro" id="IPR051165">
    <property type="entry name" value="Multifunctional_ANK_Repeat"/>
</dbReference>
<dbReference type="EMBL" id="QJNU01000401">
    <property type="protein sequence ID" value="RYO99939.1"/>
    <property type="molecule type" value="Genomic_DNA"/>
</dbReference>
<dbReference type="PROSITE" id="PS50088">
    <property type="entry name" value="ANK_REPEAT"/>
    <property type="match status" value="1"/>
</dbReference>
<evidence type="ECO:0000256" key="5">
    <source>
        <dbReference type="SAM" id="MobiDB-lite"/>
    </source>
</evidence>
<keyword evidence="7" id="KW-1185">Reference proteome</keyword>
<dbReference type="SMART" id="SM00248">
    <property type="entry name" value="ANK"/>
    <property type="match status" value="21"/>
</dbReference>
<dbReference type="InterPro" id="IPR036770">
    <property type="entry name" value="Ankyrin_rpt-contain_sf"/>
</dbReference>
<evidence type="ECO:0000256" key="1">
    <source>
        <dbReference type="ARBA" id="ARBA00022737"/>
    </source>
</evidence>
<dbReference type="PROSITE" id="PS50297">
    <property type="entry name" value="ANK_REP_REGION"/>
    <property type="match status" value="1"/>
</dbReference>
<evidence type="ECO:0000313" key="7">
    <source>
        <dbReference type="Proteomes" id="UP000293360"/>
    </source>
</evidence>
<feature type="region of interest" description="Disordered" evidence="5">
    <location>
        <begin position="1"/>
        <end position="24"/>
    </location>
</feature>
<dbReference type="OrthoDB" id="194358at2759"/>
<feature type="compositionally biased region" description="Basic and acidic residues" evidence="5">
    <location>
        <begin position="7"/>
        <end position="18"/>
    </location>
</feature>
<sequence>MEYFPVQEDRRGRLDQPRSYRTNNDEQYAEELLKRQRTVESQNEKSKGGLSRAFTTKKRAWEHKEVYSALVNHIANQGSPGVAEALISKLNLAGGSLITPQKSRTSLLSRRKSLDLAERRHVLQAAVWNGHVEMVEVLLPYADSLSLDTALPIAIRNRNARILELLIRYGASAAQTADGQEAFREACAAGGRPDLVALVLSSDGRPPASWVSQSMVEAARSGCLQTVAHLSQSTADGNHDNAAALKAAIGLGRKDLALAILLGHKPPMQPGINEAFAQLMNHQNINPNEKVSMAEILLCAGAEGDAIAQALVQASATYFLDMVHLLVSYGVSLEYGDAIAIRRAVSKGKVDLVKVILNGKSTLSPGHASECVRLLPKRLRFEERYSLLDLLLRKGASGPSLDEALVDAAEAGDAEAVRLLLSPFFPGAKTTGDQNLRKVSRTTIFERHEIASTDYKGGLALHVAVREVNASVAGIILACKPPSPDVLAQVFSGTRDLPRGDRYQITELFLKAGLSGAALHSALENAVKEQPPHRDETLIHLFLRYNADVNFNGGHSIITAIELNDCELLEKLINNKPTFDVAAKAIPKAMDVSDGTVRLRMITLLLRAGAAQGGNEVSAAVVTTVQSTPTDKQLLGTLLQQGNADVNFAGGSAVAHAVQHSDPDILNMVIEMGQPSNESLRTGLKTIGQLPSSPSKANKLDVILRRTKPTEIITGLVIEEVKILVKTRPRDRDFTSLKLLLENRADINASNAEALGRAMAAADMELVDILFSAQPSPNSLAFAMPQALRIRDPKDRLFFAQKIIDAGIPASESNRALVFAVQTHTDDIPLLDTLLSHADTQDGQVLTEAITKERQDIVELVLRKKRFSVDALNDGFSRAVKWTNQKQRSLCCSKLLEAGTAGDVVSNALLVAAADGDLEFGKMLVQNGANAEHKGGQAVVEACRSGAADVLKMLLAGDDKVGQQTLQRGFQAATEVGDLKERAEIFKLLLRMGVAGEMVDAQLVSAVRFGGSGEDLLKLLLEYGASPDYNAGEAVDKATRSAFLGSLEMLLGIVDVGGCQQKPSSSTLARAIDACWDLNRDTRFTVMEWVFEAGKPVPDALHSALNRVVKEEHPEERLIRLLVASGASPVENGCQALIDATRTLQASAFVQLLESNVTATDASVIFERAFGSQDVGTWLSERGYGIAKCLLEKGASGNGVNLALVTVLNPKQSSTGDIVNRFLELLARHGADVNYNHGEALQSAALQGRADLLGTLLEEKPSVEALTLAFPRIFDANVSEDELHELITLFTDHKDGHHQVDVMFVHPGSEPIVFRALSEFPRSTRILQALFDVGFYHEQMTTYRVMTEVEEGEPVTLLLWALLQPQKKISSTVINLLIDRGAKVDFETRVSRVTPLMVAIQNRRQDLVKSLLLAGAEVDVQDVTGRSPLSMASAISGELGVIMMSNLLAAGASRNDGSLHNAARELNLQAMQVLVEYNHDPDFPSPLHEGRSALGELCLHAASVGEITAVREKQMEKAINFLIQSGSDISLQLNGKSVLLLALESADPLTTTKVLLRTHMWKFINKPFNLYTDGKFTYSPTLYVERVLPASDHKPELQALLRHNRCADVYYANSGPQPDGAKGLPAHLEAEEQERRARLARLREEDEDHARALRRARELAAARQKMLADQAELEEAARRRALASELSAAEQRRRADEDAFNAALRQQRARQSAELSHREAIARADDAGHRRLLEHERELGSERVGNAAQLSSLRLREREEAERFDHAADARFRQRVAEQRRLVESQSALAASLSSASGGAGLNRRQVGFISGELT</sequence>
<evidence type="ECO:0000256" key="4">
    <source>
        <dbReference type="SAM" id="Coils"/>
    </source>
</evidence>
<dbReference type="PANTHER" id="PTHR24123">
    <property type="entry name" value="ANKYRIN REPEAT-CONTAINING"/>
    <property type="match status" value="1"/>
</dbReference>
<evidence type="ECO:0000256" key="3">
    <source>
        <dbReference type="PROSITE-ProRule" id="PRU00023"/>
    </source>
</evidence>
<dbReference type="Gene3D" id="1.25.40.20">
    <property type="entry name" value="Ankyrin repeat-containing domain"/>
    <property type="match status" value="6"/>
</dbReference>
<proteinExistence type="predicted"/>
<organism evidence="6 7">
    <name type="scientific">Monosporascus ibericus</name>
    <dbReference type="NCBI Taxonomy" id="155417"/>
    <lineage>
        <taxon>Eukaryota</taxon>
        <taxon>Fungi</taxon>
        <taxon>Dikarya</taxon>
        <taxon>Ascomycota</taxon>
        <taxon>Pezizomycotina</taxon>
        <taxon>Sordariomycetes</taxon>
        <taxon>Xylariomycetidae</taxon>
        <taxon>Xylariales</taxon>
        <taxon>Xylariales incertae sedis</taxon>
        <taxon>Monosporascus</taxon>
    </lineage>
</organism>
<evidence type="ECO:0000256" key="2">
    <source>
        <dbReference type="ARBA" id="ARBA00023043"/>
    </source>
</evidence>
<evidence type="ECO:0000313" key="6">
    <source>
        <dbReference type="EMBL" id="RYO99939.1"/>
    </source>
</evidence>
<name>A0A4Q4T476_9PEZI</name>
<dbReference type="InterPro" id="IPR002110">
    <property type="entry name" value="Ankyrin_rpt"/>
</dbReference>
<keyword evidence="4" id="KW-0175">Coiled coil</keyword>
<keyword evidence="1" id="KW-0677">Repeat</keyword>
<dbReference type="Pfam" id="PF12796">
    <property type="entry name" value="Ank_2"/>
    <property type="match status" value="1"/>
</dbReference>
<dbReference type="PANTHER" id="PTHR24123:SF33">
    <property type="entry name" value="PROTEIN HOS4"/>
    <property type="match status" value="1"/>
</dbReference>
<feature type="coiled-coil region" evidence="4">
    <location>
        <begin position="1639"/>
        <end position="1679"/>
    </location>
</feature>
<gene>
    <name evidence="6" type="ORF">DL764_006648</name>
</gene>
<keyword evidence="2 3" id="KW-0040">ANK repeat</keyword>
<reference evidence="6 7" key="1">
    <citation type="submission" date="2018-06" db="EMBL/GenBank/DDBJ databases">
        <title>Complete Genomes of Monosporascus.</title>
        <authorList>
            <person name="Robinson A.J."/>
            <person name="Natvig D.O."/>
        </authorList>
    </citation>
    <scope>NUCLEOTIDE SEQUENCE [LARGE SCALE GENOMIC DNA]</scope>
    <source>
        <strain evidence="6 7">CBS 110550</strain>
    </source>
</reference>
<comment type="caution">
    <text evidence="6">The sequence shown here is derived from an EMBL/GenBank/DDBJ whole genome shotgun (WGS) entry which is preliminary data.</text>
</comment>
<feature type="repeat" description="ANK" evidence="3">
    <location>
        <begin position="1391"/>
        <end position="1423"/>
    </location>
</feature>
<dbReference type="SUPFAM" id="SSF48403">
    <property type="entry name" value="Ankyrin repeat"/>
    <property type="match status" value="5"/>
</dbReference>
<dbReference type="STRING" id="155417.A0A4Q4T476"/>
<protein>
    <submittedName>
        <fullName evidence="6">Uncharacterized protein</fullName>
    </submittedName>
</protein>
<accession>A0A4Q4T476</accession>